<evidence type="ECO:0000313" key="15">
    <source>
        <dbReference type="EMBL" id="PWN90343.1"/>
    </source>
</evidence>
<feature type="coiled-coil region" evidence="10">
    <location>
        <begin position="598"/>
        <end position="639"/>
    </location>
</feature>
<feature type="region of interest" description="Disordered" evidence="11">
    <location>
        <begin position="429"/>
        <end position="460"/>
    </location>
</feature>
<keyword evidence="4" id="KW-0813">Transport</keyword>
<accession>A0A316YQN3</accession>
<dbReference type="RefSeq" id="XP_025377541.1">
    <property type="nucleotide sequence ID" value="XM_025521663.1"/>
</dbReference>
<evidence type="ECO:0000256" key="4">
    <source>
        <dbReference type="ARBA" id="ARBA00022448"/>
    </source>
</evidence>
<evidence type="ECO:0000256" key="1">
    <source>
        <dbReference type="ARBA" id="ARBA00004409"/>
    </source>
</evidence>
<dbReference type="EMBL" id="KZ819636">
    <property type="protein sequence ID" value="PWN90343.1"/>
    <property type="molecule type" value="Genomic_DNA"/>
</dbReference>
<proteinExistence type="inferred from homology"/>
<keyword evidence="9 12" id="KW-0472">Membrane</keyword>
<dbReference type="AlphaFoldDB" id="A0A316YQN3"/>
<evidence type="ECO:0000256" key="9">
    <source>
        <dbReference type="ARBA" id="ARBA00023136"/>
    </source>
</evidence>
<name>A0A316YQN3_9BASI</name>
<dbReference type="InterPro" id="IPR012955">
    <property type="entry name" value="CASP_C"/>
</dbReference>
<evidence type="ECO:0000256" key="2">
    <source>
        <dbReference type="ARBA" id="ARBA00006415"/>
    </source>
</evidence>
<dbReference type="FunCoup" id="A0A316YQN3">
    <property type="interactions" value="105"/>
</dbReference>
<keyword evidence="5 12" id="KW-0812">Transmembrane</keyword>
<evidence type="ECO:0000256" key="5">
    <source>
        <dbReference type="ARBA" id="ARBA00022692"/>
    </source>
</evidence>
<feature type="coiled-coil region" evidence="10">
    <location>
        <begin position="119"/>
        <end position="160"/>
    </location>
</feature>
<keyword evidence="8 10" id="KW-0175">Coiled coil</keyword>
<dbReference type="STRING" id="215250.A0A316YQN3"/>
<feature type="compositionally biased region" description="Basic and acidic residues" evidence="11">
    <location>
        <begin position="495"/>
        <end position="513"/>
    </location>
</feature>
<sequence>MADHLVEAALISGRQPDSDAGRAEGQANGTAAATTTNADATATAASAGAEVDFSTSLTTWREINLPSIQTYFETLCPKLVEGQREALVSRKRLAEQTREFKKAKRAVPGDADTAVAMASEEDEQREAKLKALLKAYQSEIDELTKRAKSAENAVLGVRDRLKDASDPYPILEAVVEQTATLADLETLRGQVTQLSLDNASLQTQLPAIEAERSRLQERIARLESGMESRATEQRGAIEAELSAKWDERWRNQVAREEDLTRALNVAQTQLRDLRQSHARATERLLEHGEDVERGETGGRLEELDMVSEELRRTTERLQSVERRNEQLREEMEKVKSGSADEAKLQEAEAKRIESEEEARRLTKLFEDESVRAKQGQEELERRAREAERVAKERERENEGLREKVRQMADYDEVKRELDIFKYVEFSAGAEEEDDDDVLSRGGGENGDDAQQRKEKATAKPLEALLIEKNKQLQDELATMRVSQGELSNASASTTKELEGLRSEVKRLKSLNERLEDDLVNMKPGDGKSKKTSSMSAEEALAEMDRIGGEASSSSSSSKQREVKNDPIPFETKPTPAASSSTNAGSSDSSILPIITGQRDRFRARNAELEEELRRQFETITELRNEVKTLQADNLSLYEKVRYLQAYSSTSNDAGASSSSVRNHYPDARIVNVSARNDVGAYPPAAPAPRTGLGRGEEKYRDKYEAAMNPFERFRGNEQNRALNSLNPLERVLHMLTRVVLGHRRMRLLFIAYAVCLHILVFAMLFELEFNFGGSTTTISADTALDPAAH</sequence>
<evidence type="ECO:0000256" key="12">
    <source>
        <dbReference type="SAM" id="Phobius"/>
    </source>
</evidence>
<keyword evidence="16" id="KW-1185">Reference proteome</keyword>
<evidence type="ECO:0000256" key="11">
    <source>
        <dbReference type="SAM" id="MobiDB-lite"/>
    </source>
</evidence>
<evidence type="ECO:0000256" key="10">
    <source>
        <dbReference type="SAM" id="Coils"/>
    </source>
</evidence>
<comment type="subcellular location">
    <subcellularLocation>
        <location evidence="1">Golgi apparatus membrane</location>
        <topology evidence="1">Single-pass type IV membrane protein</topology>
    </subcellularLocation>
</comment>
<evidence type="ECO:0000259" key="14">
    <source>
        <dbReference type="Pfam" id="PF25398"/>
    </source>
</evidence>
<feature type="region of interest" description="Disordered" evidence="11">
    <location>
        <begin position="11"/>
        <end position="35"/>
    </location>
</feature>
<feature type="domain" description="Cux N-terminal" evidence="14">
    <location>
        <begin position="51"/>
        <end position="178"/>
    </location>
</feature>
<dbReference type="PANTHER" id="PTHR14043">
    <property type="entry name" value="CCAAT DISPLACEMENT PROTEIN-RELATED"/>
    <property type="match status" value="1"/>
</dbReference>
<feature type="transmembrane region" description="Helical" evidence="12">
    <location>
        <begin position="747"/>
        <end position="765"/>
    </location>
</feature>
<organism evidence="15 16">
    <name type="scientific">Acaromyces ingoldii</name>
    <dbReference type="NCBI Taxonomy" id="215250"/>
    <lineage>
        <taxon>Eukaryota</taxon>
        <taxon>Fungi</taxon>
        <taxon>Dikarya</taxon>
        <taxon>Basidiomycota</taxon>
        <taxon>Ustilaginomycotina</taxon>
        <taxon>Exobasidiomycetes</taxon>
        <taxon>Exobasidiales</taxon>
        <taxon>Cryptobasidiaceae</taxon>
        <taxon>Acaromyces</taxon>
    </lineage>
</organism>
<feature type="compositionally biased region" description="Polar residues" evidence="11">
    <location>
        <begin position="480"/>
        <end position="494"/>
    </location>
</feature>
<feature type="region of interest" description="Disordered" evidence="11">
    <location>
        <begin position="480"/>
        <end position="590"/>
    </location>
</feature>
<evidence type="ECO:0000256" key="8">
    <source>
        <dbReference type="ARBA" id="ARBA00023054"/>
    </source>
</evidence>
<feature type="coiled-coil region" evidence="10">
    <location>
        <begin position="184"/>
        <end position="225"/>
    </location>
</feature>
<feature type="domain" description="CASP C-terminal" evidence="13">
    <location>
        <begin position="493"/>
        <end position="767"/>
    </location>
</feature>
<keyword evidence="7" id="KW-0333">Golgi apparatus</keyword>
<gene>
    <name evidence="15" type="ORF">FA10DRAFT_266833</name>
</gene>
<feature type="region of interest" description="Disordered" evidence="11">
    <location>
        <begin position="370"/>
        <end position="400"/>
    </location>
</feature>
<evidence type="ECO:0000256" key="6">
    <source>
        <dbReference type="ARBA" id="ARBA00022989"/>
    </source>
</evidence>
<feature type="compositionally biased region" description="Low complexity" evidence="11">
    <location>
        <begin position="576"/>
        <end position="589"/>
    </location>
</feature>
<evidence type="ECO:0000256" key="7">
    <source>
        <dbReference type="ARBA" id="ARBA00023034"/>
    </source>
</evidence>
<comment type="similarity">
    <text evidence="2">Belongs to the CASP family.</text>
</comment>
<dbReference type="PANTHER" id="PTHR14043:SF2">
    <property type="entry name" value="HOMEOBOX PROTEIN CUT"/>
    <property type="match status" value="1"/>
</dbReference>
<dbReference type="Pfam" id="PF25398">
    <property type="entry name" value="CUX1_N"/>
    <property type="match status" value="1"/>
</dbReference>
<evidence type="ECO:0000313" key="16">
    <source>
        <dbReference type="Proteomes" id="UP000245768"/>
    </source>
</evidence>
<evidence type="ECO:0000256" key="3">
    <source>
        <dbReference type="ARBA" id="ARBA00018691"/>
    </source>
</evidence>
<dbReference type="Pfam" id="PF08172">
    <property type="entry name" value="CASP_C"/>
    <property type="match status" value="1"/>
</dbReference>
<dbReference type="GO" id="GO:0006891">
    <property type="term" value="P:intra-Golgi vesicle-mediated transport"/>
    <property type="evidence" value="ECO:0007669"/>
    <property type="project" value="InterPro"/>
</dbReference>
<evidence type="ECO:0000259" key="13">
    <source>
        <dbReference type="Pfam" id="PF08172"/>
    </source>
</evidence>
<protein>
    <recommendedName>
        <fullName evidence="3">Protein CASP</fullName>
    </recommendedName>
</protein>
<dbReference type="GeneID" id="37043579"/>
<dbReference type="OrthoDB" id="10257567at2759"/>
<dbReference type="InParanoid" id="A0A316YQN3"/>
<dbReference type="GO" id="GO:0000139">
    <property type="term" value="C:Golgi membrane"/>
    <property type="evidence" value="ECO:0007669"/>
    <property type="project" value="UniProtKB-SubCell"/>
</dbReference>
<feature type="region of interest" description="Disordered" evidence="11">
    <location>
        <begin position="321"/>
        <end position="358"/>
    </location>
</feature>
<dbReference type="InterPro" id="IPR057476">
    <property type="entry name" value="Cux_N"/>
</dbReference>
<reference evidence="15 16" key="1">
    <citation type="journal article" date="2018" name="Mol. Biol. Evol.">
        <title>Broad Genomic Sampling Reveals a Smut Pathogenic Ancestry of the Fungal Clade Ustilaginomycotina.</title>
        <authorList>
            <person name="Kijpornyongpan T."/>
            <person name="Mondo S.J."/>
            <person name="Barry K."/>
            <person name="Sandor L."/>
            <person name="Lee J."/>
            <person name="Lipzen A."/>
            <person name="Pangilinan J."/>
            <person name="LaButti K."/>
            <person name="Hainaut M."/>
            <person name="Henrissat B."/>
            <person name="Grigoriev I.V."/>
            <person name="Spatafora J.W."/>
            <person name="Aime M.C."/>
        </authorList>
    </citation>
    <scope>NUCLEOTIDE SEQUENCE [LARGE SCALE GENOMIC DNA]</scope>
    <source>
        <strain evidence="15 16">MCA 4198</strain>
    </source>
</reference>
<dbReference type="Proteomes" id="UP000245768">
    <property type="component" value="Unassembled WGS sequence"/>
</dbReference>
<keyword evidence="6 12" id="KW-1133">Transmembrane helix</keyword>